<sequence>MDQVVSSSGPARSAASARGAESINLLTIDAKGLQSLLADRKFTSLDLVRQCLAQIQQHDGYLHAMIETTPVHILEETATSLDRERAGGTLRGPLHGIPILVKDNINTPTLGLPTTAGSFALLNSKARENAKIVDRSRGSDMPSGWSAVGGQVQSAYIAGGVDPTDSKDGHSSPSGSSSGSAVGVSAGYAPLAIGTETDGSLVCPAGRAALYTIKPTIGLVPQEGIIPISHHFDTAGPMTKSVCDLADLLDVLAARPRSESFTADLTESWGSISVAVLDPDKWKFSEDWVKPVQGAEAQISRDIRHAYDVIKLKAKKFVNDVDLVSVDDLELDGESSEGIVVAVDLKNNLNTYLEDLEESEVRSLTDVIDYNLKHSDKELPPHHPRQDRFIDSQNNTVPPDLYERHLQHLRHVARDRGVDRVFAKYDVDVILGPTDSGLTSIAAAGGYPLCAMPLSYLDYNGRPFGVSAIAARGRDDLLVKVLSAWEATFDQRKPPRSLMG</sequence>
<dbReference type="PANTHER" id="PTHR42678">
    <property type="entry name" value="AMIDASE"/>
    <property type="match status" value="1"/>
</dbReference>
<dbReference type="Gene3D" id="3.90.1300.10">
    <property type="entry name" value="Amidase signature (AS) domain"/>
    <property type="match status" value="1"/>
</dbReference>
<dbReference type="InParanoid" id="Q2GMC8"/>
<dbReference type="OMA" id="PISHTMD"/>
<evidence type="ECO:0000256" key="1">
    <source>
        <dbReference type="SAM" id="MobiDB-lite"/>
    </source>
</evidence>
<dbReference type="SUPFAM" id="SSF75304">
    <property type="entry name" value="Amidase signature (AS) enzymes"/>
    <property type="match status" value="1"/>
</dbReference>
<dbReference type="STRING" id="306901.Q2GMC8"/>
<reference evidence="4" key="1">
    <citation type="journal article" date="2015" name="Genome Announc.">
        <title>Draft genome sequence of the cellulolytic fungus Chaetomium globosum.</title>
        <authorList>
            <person name="Cuomo C.A."/>
            <person name="Untereiner W.A."/>
            <person name="Ma L.-J."/>
            <person name="Grabherr M."/>
            <person name="Birren B.W."/>
        </authorList>
    </citation>
    <scope>NUCLEOTIDE SEQUENCE [LARGE SCALE GENOMIC DNA]</scope>
    <source>
        <strain evidence="4">ATCC 6205 / CBS 148.51 / DSM 1962 / NBRC 6347 / NRRL 1970</strain>
    </source>
</reference>
<dbReference type="eggNOG" id="KOG1211">
    <property type="taxonomic scope" value="Eukaryota"/>
</dbReference>
<dbReference type="Pfam" id="PF01425">
    <property type="entry name" value="Amidase"/>
    <property type="match status" value="1"/>
</dbReference>
<dbReference type="AlphaFoldDB" id="Q2GMC8"/>
<dbReference type="InterPro" id="IPR036928">
    <property type="entry name" value="AS_sf"/>
</dbReference>
<dbReference type="RefSeq" id="XP_001226143.1">
    <property type="nucleotide sequence ID" value="XM_001226142.1"/>
</dbReference>
<keyword evidence="4" id="KW-1185">Reference proteome</keyword>
<protein>
    <recommendedName>
        <fullName evidence="2">Amidase domain-containing protein</fullName>
    </recommendedName>
</protein>
<dbReference type="PANTHER" id="PTHR42678:SF34">
    <property type="entry name" value="OS04G0183300 PROTEIN"/>
    <property type="match status" value="1"/>
</dbReference>
<accession>Q2GMC8</accession>
<name>Q2GMC8_CHAGB</name>
<feature type="domain" description="Amidase" evidence="2">
    <location>
        <begin position="46"/>
        <end position="434"/>
    </location>
</feature>
<evidence type="ECO:0000259" key="2">
    <source>
        <dbReference type="Pfam" id="PF01425"/>
    </source>
</evidence>
<dbReference type="VEuPathDB" id="FungiDB:CHGG_10876"/>
<dbReference type="OrthoDB" id="566138at2759"/>
<evidence type="ECO:0000313" key="3">
    <source>
        <dbReference type="EMBL" id="EAQ83058.1"/>
    </source>
</evidence>
<dbReference type="Proteomes" id="UP000001056">
    <property type="component" value="Unassembled WGS sequence"/>
</dbReference>
<dbReference type="EMBL" id="CH408036">
    <property type="protein sequence ID" value="EAQ83058.1"/>
    <property type="molecule type" value="Genomic_DNA"/>
</dbReference>
<proteinExistence type="predicted"/>
<evidence type="ECO:0000313" key="4">
    <source>
        <dbReference type="Proteomes" id="UP000001056"/>
    </source>
</evidence>
<feature type="region of interest" description="Disordered" evidence="1">
    <location>
        <begin position="158"/>
        <end position="181"/>
    </location>
</feature>
<dbReference type="InterPro" id="IPR023631">
    <property type="entry name" value="Amidase_dom"/>
</dbReference>
<gene>
    <name evidence="3" type="ORF">CHGG_10876</name>
</gene>
<organism evidence="3 4">
    <name type="scientific">Chaetomium globosum (strain ATCC 6205 / CBS 148.51 / DSM 1962 / NBRC 6347 / NRRL 1970)</name>
    <name type="common">Soil fungus</name>
    <dbReference type="NCBI Taxonomy" id="306901"/>
    <lineage>
        <taxon>Eukaryota</taxon>
        <taxon>Fungi</taxon>
        <taxon>Dikarya</taxon>
        <taxon>Ascomycota</taxon>
        <taxon>Pezizomycotina</taxon>
        <taxon>Sordariomycetes</taxon>
        <taxon>Sordariomycetidae</taxon>
        <taxon>Sordariales</taxon>
        <taxon>Chaetomiaceae</taxon>
        <taxon>Chaetomium</taxon>
    </lineage>
</organism>
<dbReference type="HOGENOM" id="CLU_009600_14_3_1"/>
<dbReference type="GeneID" id="4397101"/>
<feature type="compositionally biased region" description="Low complexity" evidence="1">
    <location>
        <begin position="171"/>
        <end position="181"/>
    </location>
</feature>